<proteinExistence type="predicted"/>
<dbReference type="EMBL" id="WERX01000045">
    <property type="protein sequence ID" value="MDV7695200.1"/>
    <property type="molecule type" value="Genomic_DNA"/>
</dbReference>
<dbReference type="GO" id="GO:0015128">
    <property type="term" value="F:gluconate transmembrane transporter activity"/>
    <property type="evidence" value="ECO:0007669"/>
    <property type="project" value="InterPro"/>
</dbReference>
<comment type="caution">
    <text evidence="2">The sequence shown here is derived from an EMBL/GenBank/DDBJ whole genome shotgun (WGS) entry which is preliminary data.</text>
</comment>
<accession>A0AAP5TCS0</accession>
<dbReference type="GO" id="GO:0016020">
    <property type="term" value="C:membrane"/>
    <property type="evidence" value="ECO:0007669"/>
    <property type="project" value="InterPro"/>
</dbReference>
<dbReference type="Pfam" id="PF02447">
    <property type="entry name" value="GntP_permease"/>
    <property type="match status" value="1"/>
</dbReference>
<dbReference type="Proteomes" id="UP001275867">
    <property type="component" value="Unassembled WGS sequence"/>
</dbReference>
<gene>
    <name evidence="2" type="ORF">GA842_10155</name>
</gene>
<protein>
    <submittedName>
        <fullName evidence="2">Uncharacterized protein</fullName>
    </submittedName>
</protein>
<reference evidence="2" key="1">
    <citation type="submission" date="2019-10" db="EMBL/GenBank/DDBJ databases">
        <title>Malate fermentation in French cider.</title>
        <authorList>
            <person name="Cousin F.J."/>
            <person name="Medina Fernandez S."/>
            <person name="Misery B."/>
            <person name="Laplace J.-M."/>
            <person name="Cretenet M."/>
        </authorList>
    </citation>
    <scope>NUCLEOTIDE SEQUENCE</scope>
    <source>
        <strain evidence="2">UCMA15901</strain>
    </source>
</reference>
<keyword evidence="1" id="KW-0472">Membrane</keyword>
<dbReference type="AlphaFoldDB" id="A0AAP5TCS0"/>
<evidence type="ECO:0000256" key="1">
    <source>
        <dbReference type="SAM" id="Phobius"/>
    </source>
</evidence>
<organism evidence="2 3">
    <name type="scientific">Pediococcus parvulus</name>
    <dbReference type="NCBI Taxonomy" id="54062"/>
    <lineage>
        <taxon>Bacteria</taxon>
        <taxon>Bacillati</taxon>
        <taxon>Bacillota</taxon>
        <taxon>Bacilli</taxon>
        <taxon>Lactobacillales</taxon>
        <taxon>Lactobacillaceae</taxon>
        <taxon>Pediococcus</taxon>
    </lineage>
</organism>
<name>A0AAP5TCS0_9LACO</name>
<evidence type="ECO:0000313" key="2">
    <source>
        <dbReference type="EMBL" id="MDV7695200.1"/>
    </source>
</evidence>
<feature type="transmembrane region" description="Helical" evidence="1">
    <location>
        <begin position="58"/>
        <end position="79"/>
    </location>
</feature>
<keyword evidence="1" id="KW-0812">Transmembrane</keyword>
<sequence length="80" mass="8740">MEGKRGSECLLKPVSNIDFNPVLTCAVGSNTMTLMYDGGFLLFQQSFGISIKDTFKTWGALEFVNSFVGLIVILGLDLVM</sequence>
<evidence type="ECO:0000313" key="3">
    <source>
        <dbReference type="Proteomes" id="UP001275867"/>
    </source>
</evidence>
<keyword evidence="1" id="KW-1133">Transmembrane helix</keyword>
<dbReference type="InterPro" id="IPR003474">
    <property type="entry name" value="Glcn_transporter"/>
</dbReference>